<proteinExistence type="predicted"/>
<dbReference type="EMBL" id="JAAAHW010005589">
    <property type="protein sequence ID" value="KAF9967637.1"/>
    <property type="molecule type" value="Genomic_DNA"/>
</dbReference>
<protein>
    <submittedName>
        <fullName evidence="1">Uncharacterized protein</fullName>
    </submittedName>
</protein>
<dbReference type="OrthoDB" id="10536599at2759"/>
<gene>
    <name evidence="1" type="ORF">BGZ65_012980</name>
</gene>
<evidence type="ECO:0000313" key="2">
    <source>
        <dbReference type="Proteomes" id="UP000749646"/>
    </source>
</evidence>
<comment type="caution">
    <text evidence="1">The sequence shown here is derived from an EMBL/GenBank/DDBJ whole genome shotgun (WGS) entry which is preliminary data.</text>
</comment>
<evidence type="ECO:0000313" key="1">
    <source>
        <dbReference type="EMBL" id="KAF9967637.1"/>
    </source>
</evidence>
<dbReference type="AlphaFoldDB" id="A0A9P6JDD4"/>
<organism evidence="1 2">
    <name type="scientific">Modicella reniformis</name>
    <dbReference type="NCBI Taxonomy" id="1440133"/>
    <lineage>
        <taxon>Eukaryota</taxon>
        <taxon>Fungi</taxon>
        <taxon>Fungi incertae sedis</taxon>
        <taxon>Mucoromycota</taxon>
        <taxon>Mortierellomycotina</taxon>
        <taxon>Mortierellomycetes</taxon>
        <taxon>Mortierellales</taxon>
        <taxon>Mortierellaceae</taxon>
        <taxon>Modicella</taxon>
    </lineage>
</organism>
<feature type="non-terminal residue" evidence="1">
    <location>
        <position position="160"/>
    </location>
</feature>
<name>A0A9P6JDD4_9FUNG</name>
<reference evidence="1" key="1">
    <citation type="journal article" date="2020" name="Fungal Divers.">
        <title>Resolving the Mortierellaceae phylogeny through synthesis of multi-gene phylogenetics and phylogenomics.</title>
        <authorList>
            <person name="Vandepol N."/>
            <person name="Liber J."/>
            <person name="Desiro A."/>
            <person name="Na H."/>
            <person name="Kennedy M."/>
            <person name="Barry K."/>
            <person name="Grigoriev I.V."/>
            <person name="Miller A.N."/>
            <person name="O'Donnell K."/>
            <person name="Stajich J.E."/>
            <person name="Bonito G."/>
        </authorList>
    </citation>
    <scope>NUCLEOTIDE SEQUENCE</scope>
    <source>
        <strain evidence="1">MES-2147</strain>
    </source>
</reference>
<sequence>MSLNPIASAIKNKDERLLKILIDYCIQCAKAYDPAYLAPVEQCLAELLDRYPDIVTDLFRSTSYIPAHNHDYVVSHAISSSNKFQDIFDIGYDPTFTLRSQLPVATPSTSFFSNANGDLHQGLESRFPPKQNEQQTHKKRNYKIYVSPFQFKPIEPLKKN</sequence>
<dbReference type="Proteomes" id="UP000749646">
    <property type="component" value="Unassembled WGS sequence"/>
</dbReference>
<accession>A0A9P6JDD4</accession>
<keyword evidence="2" id="KW-1185">Reference proteome</keyword>